<evidence type="ECO:0000256" key="6">
    <source>
        <dbReference type="ARBA" id="ARBA00022723"/>
    </source>
</evidence>
<dbReference type="Gene3D" id="1.10.630.10">
    <property type="entry name" value="Cytochrome P450"/>
    <property type="match status" value="1"/>
</dbReference>
<evidence type="ECO:0000256" key="1">
    <source>
        <dbReference type="ARBA" id="ARBA00001971"/>
    </source>
</evidence>
<comment type="subcellular location">
    <subcellularLocation>
        <location evidence="2">Membrane</location>
    </subcellularLocation>
</comment>
<dbReference type="InterPro" id="IPR017972">
    <property type="entry name" value="Cyt_P450_CS"/>
</dbReference>
<keyword evidence="5 14" id="KW-0812">Transmembrane</keyword>
<dbReference type="InterPro" id="IPR002403">
    <property type="entry name" value="Cyt_P450_E_grp-IV"/>
</dbReference>
<evidence type="ECO:0000256" key="12">
    <source>
        <dbReference type="PIRSR" id="PIRSR602403-1"/>
    </source>
</evidence>
<keyword evidence="16" id="KW-1185">Reference proteome</keyword>
<evidence type="ECO:0000256" key="7">
    <source>
        <dbReference type="ARBA" id="ARBA00022989"/>
    </source>
</evidence>
<reference evidence="15 16" key="1">
    <citation type="submission" date="2021-08" db="EMBL/GenBank/DDBJ databases">
        <title>Draft Genome Sequence of Phanerochaete sordida strain YK-624.</title>
        <authorList>
            <person name="Mori T."/>
            <person name="Dohra H."/>
            <person name="Suzuki T."/>
            <person name="Kawagishi H."/>
            <person name="Hirai H."/>
        </authorList>
    </citation>
    <scope>NUCLEOTIDE SEQUENCE [LARGE SCALE GENOMIC DNA]</scope>
    <source>
        <strain evidence="15 16">YK-624</strain>
    </source>
</reference>
<dbReference type="GO" id="GO:0005506">
    <property type="term" value="F:iron ion binding"/>
    <property type="evidence" value="ECO:0007669"/>
    <property type="project" value="InterPro"/>
</dbReference>
<keyword evidence="6 12" id="KW-0479">Metal-binding</keyword>
<keyword evidence="11 14" id="KW-0472">Membrane</keyword>
<dbReference type="Proteomes" id="UP000703269">
    <property type="component" value="Unassembled WGS sequence"/>
</dbReference>
<dbReference type="GO" id="GO:0016020">
    <property type="term" value="C:membrane"/>
    <property type="evidence" value="ECO:0007669"/>
    <property type="project" value="UniProtKB-SubCell"/>
</dbReference>
<organism evidence="15 16">
    <name type="scientific">Phanerochaete sordida</name>
    <dbReference type="NCBI Taxonomy" id="48140"/>
    <lineage>
        <taxon>Eukaryota</taxon>
        <taxon>Fungi</taxon>
        <taxon>Dikarya</taxon>
        <taxon>Basidiomycota</taxon>
        <taxon>Agaricomycotina</taxon>
        <taxon>Agaricomycetes</taxon>
        <taxon>Polyporales</taxon>
        <taxon>Phanerochaetaceae</taxon>
        <taxon>Phanerochaete</taxon>
    </lineage>
</organism>
<dbReference type="GO" id="GO:0004497">
    <property type="term" value="F:monooxygenase activity"/>
    <property type="evidence" value="ECO:0007669"/>
    <property type="project" value="UniProtKB-KW"/>
</dbReference>
<comment type="caution">
    <text evidence="15">The sequence shown here is derived from an EMBL/GenBank/DDBJ whole genome shotgun (WGS) entry which is preliminary data.</text>
</comment>
<keyword evidence="10 13" id="KW-0503">Monooxygenase</keyword>
<keyword evidence="4 12" id="KW-0349">Heme</keyword>
<evidence type="ECO:0000256" key="4">
    <source>
        <dbReference type="ARBA" id="ARBA00022617"/>
    </source>
</evidence>
<proteinExistence type="inferred from homology"/>
<evidence type="ECO:0000256" key="9">
    <source>
        <dbReference type="ARBA" id="ARBA00023004"/>
    </source>
</evidence>
<dbReference type="InterPro" id="IPR001128">
    <property type="entry name" value="Cyt_P450"/>
</dbReference>
<evidence type="ECO:0000256" key="14">
    <source>
        <dbReference type="SAM" id="Phobius"/>
    </source>
</evidence>
<dbReference type="Pfam" id="PF00067">
    <property type="entry name" value="p450"/>
    <property type="match status" value="1"/>
</dbReference>
<feature type="binding site" description="axial binding residue" evidence="12">
    <location>
        <position position="444"/>
    </location>
    <ligand>
        <name>heme</name>
        <dbReference type="ChEBI" id="CHEBI:30413"/>
    </ligand>
    <ligandPart>
        <name>Fe</name>
        <dbReference type="ChEBI" id="CHEBI:18248"/>
    </ligandPart>
</feature>
<evidence type="ECO:0000313" key="16">
    <source>
        <dbReference type="Proteomes" id="UP000703269"/>
    </source>
</evidence>
<dbReference type="EMBL" id="BPQB01000009">
    <property type="protein sequence ID" value="GJE88287.1"/>
    <property type="molecule type" value="Genomic_DNA"/>
</dbReference>
<protein>
    <submittedName>
        <fullName evidence="15">Cytochrome P450</fullName>
    </submittedName>
</protein>
<evidence type="ECO:0000256" key="2">
    <source>
        <dbReference type="ARBA" id="ARBA00004370"/>
    </source>
</evidence>
<keyword evidence="7 14" id="KW-1133">Transmembrane helix</keyword>
<dbReference type="CDD" id="cd11041">
    <property type="entry name" value="CYP503A1-like"/>
    <property type="match status" value="1"/>
</dbReference>
<dbReference type="GO" id="GO:0020037">
    <property type="term" value="F:heme binding"/>
    <property type="evidence" value="ECO:0007669"/>
    <property type="project" value="InterPro"/>
</dbReference>
<name>A0A9P3LBX4_9APHY</name>
<comment type="similarity">
    <text evidence="3 13">Belongs to the cytochrome P450 family.</text>
</comment>
<dbReference type="PRINTS" id="PR00465">
    <property type="entry name" value="EP450IV"/>
</dbReference>
<dbReference type="PANTHER" id="PTHR46206:SF5">
    <property type="entry name" value="P450, PUTATIVE (EUROFUNG)-RELATED"/>
    <property type="match status" value="1"/>
</dbReference>
<keyword evidence="9 12" id="KW-0408">Iron</keyword>
<accession>A0A9P3LBX4</accession>
<evidence type="ECO:0000256" key="5">
    <source>
        <dbReference type="ARBA" id="ARBA00022692"/>
    </source>
</evidence>
<dbReference type="GO" id="GO:0016705">
    <property type="term" value="F:oxidoreductase activity, acting on paired donors, with incorporation or reduction of molecular oxygen"/>
    <property type="evidence" value="ECO:0007669"/>
    <property type="project" value="InterPro"/>
</dbReference>
<evidence type="ECO:0000256" key="3">
    <source>
        <dbReference type="ARBA" id="ARBA00010617"/>
    </source>
</evidence>
<evidence type="ECO:0000256" key="13">
    <source>
        <dbReference type="RuleBase" id="RU000461"/>
    </source>
</evidence>
<gene>
    <name evidence="15" type="ORF">PsYK624_043700</name>
</gene>
<sequence>MAASDSPVLLYAFVLLAAVAYLSAWLKQSKRCNVPTLGPSAPLLSYWGAFRYITSPRKVLEEGQVKFGGRPFRVASMLRWQYIVSSPELIEELRRAPDSQLDPLAAADDILHFVEALGTTFASNTYHVPIVRTTLTKNIGGLLPSVLDEMRIAFADFVPAGRRDWQAVSAYNAITRIVTQTSSRIFVGAPLCRNPELIRLTMSYTPSVMKTGILMKLSPGFMKPIVKQMFGAIEPLIDSTHQLLLPTIEERQRMMAQHGADWLDKPNDMLQWLMDAAEGEERTSRGLTARLLAVYFAATDTAAICLIYALYRLAAHPEYAELLREEVESAIAEDGWTREAFRKMPRVDSFLKETMRLQGPSSLLLQRKAMKDFTFSDGTFIPKGSHVATSPAATHLHIAYYADPLTFDPWRFVGADDAAASEGTSRFATTSPEYLLFGYGRHACAGRFFAEIQLEMMMAHIVTTYDVRLETPGVLPRPVEFGSVSLPNMSAKVLFKERVGKE</sequence>
<comment type="cofactor">
    <cofactor evidence="1 12">
        <name>heme</name>
        <dbReference type="ChEBI" id="CHEBI:30413"/>
    </cofactor>
</comment>
<keyword evidence="8 13" id="KW-0560">Oxidoreductase</keyword>
<dbReference type="AlphaFoldDB" id="A0A9P3LBX4"/>
<dbReference type="OrthoDB" id="1844152at2759"/>
<evidence type="ECO:0000256" key="8">
    <source>
        <dbReference type="ARBA" id="ARBA00023002"/>
    </source>
</evidence>
<dbReference type="PRINTS" id="PR00385">
    <property type="entry name" value="P450"/>
</dbReference>
<dbReference type="SUPFAM" id="SSF48264">
    <property type="entry name" value="Cytochrome P450"/>
    <property type="match status" value="1"/>
</dbReference>
<feature type="transmembrane region" description="Helical" evidence="14">
    <location>
        <begin position="6"/>
        <end position="26"/>
    </location>
</feature>
<dbReference type="PROSITE" id="PS00086">
    <property type="entry name" value="CYTOCHROME_P450"/>
    <property type="match status" value="1"/>
</dbReference>
<evidence type="ECO:0000256" key="11">
    <source>
        <dbReference type="ARBA" id="ARBA00023136"/>
    </source>
</evidence>
<evidence type="ECO:0000256" key="10">
    <source>
        <dbReference type="ARBA" id="ARBA00023033"/>
    </source>
</evidence>
<dbReference type="InterPro" id="IPR036396">
    <property type="entry name" value="Cyt_P450_sf"/>
</dbReference>
<evidence type="ECO:0000313" key="15">
    <source>
        <dbReference type="EMBL" id="GJE88287.1"/>
    </source>
</evidence>
<dbReference type="PANTHER" id="PTHR46206">
    <property type="entry name" value="CYTOCHROME P450"/>
    <property type="match status" value="1"/>
</dbReference>